<dbReference type="PANTHER" id="PTHR33154:SF33">
    <property type="entry name" value="TRANSCRIPTIONAL REPRESSOR SDPR"/>
    <property type="match status" value="1"/>
</dbReference>
<keyword evidence="2" id="KW-0238">DNA-binding</keyword>
<name>A0A372LAM7_9BACI</name>
<dbReference type="AlphaFoldDB" id="A0A372LAM7"/>
<gene>
    <name evidence="5" type="ORF">D0466_14845</name>
</gene>
<dbReference type="EMBL" id="QVTD01000010">
    <property type="protein sequence ID" value="RFU62446.1"/>
    <property type="molecule type" value="Genomic_DNA"/>
</dbReference>
<dbReference type="InterPro" id="IPR001845">
    <property type="entry name" value="HTH_ArsR_DNA-bd_dom"/>
</dbReference>
<dbReference type="PRINTS" id="PR00778">
    <property type="entry name" value="HTHARSR"/>
</dbReference>
<dbReference type="OrthoDB" id="9799175at2"/>
<dbReference type="Proteomes" id="UP000262939">
    <property type="component" value="Unassembled WGS sequence"/>
</dbReference>
<dbReference type="InterPro" id="IPR036388">
    <property type="entry name" value="WH-like_DNA-bd_sf"/>
</dbReference>
<dbReference type="PROSITE" id="PS50987">
    <property type="entry name" value="HTH_ARSR_2"/>
    <property type="match status" value="1"/>
</dbReference>
<keyword evidence="1" id="KW-0805">Transcription regulation</keyword>
<evidence type="ECO:0000313" key="6">
    <source>
        <dbReference type="Proteomes" id="UP000262939"/>
    </source>
</evidence>
<evidence type="ECO:0000256" key="2">
    <source>
        <dbReference type="ARBA" id="ARBA00023125"/>
    </source>
</evidence>
<accession>A0A372LAM7</accession>
<evidence type="ECO:0000256" key="3">
    <source>
        <dbReference type="ARBA" id="ARBA00023163"/>
    </source>
</evidence>
<keyword evidence="6" id="KW-1185">Reference proteome</keyword>
<sequence>MSAAPKHDVFQAVADPTRRQILKLLAEKQMPVTMISSQFPISRTAISKHLRILSESQLVSVDKVGREKRYKLHPETLLELKDWLSYFEQFWDNKISMLKHLVENEGTSDK</sequence>
<dbReference type="InterPro" id="IPR011991">
    <property type="entry name" value="ArsR-like_HTH"/>
</dbReference>
<proteinExistence type="predicted"/>
<organism evidence="5 6">
    <name type="scientific">Peribacillus glennii</name>
    <dbReference type="NCBI Taxonomy" id="2303991"/>
    <lineage>
        <taxon>Bacteria</taxon>
        <taxon>Bacillati</taxon>
        <taxon>Bacillota</taxon>
        <taxon>Bacilli</taxon>
        <taxon>Bacillales</taxon>
        <taxon>Bacillaceae</taxon>
        <taxon>Peribacillus</taxon>
    </lineage>
</organism>
<dbReference type="InterPro" id="IPR036390">
    <property type="entry name" value="WH_DNA-bd_sf"/>
</dbReference>
<dbReference type="Pfam" id="PF01022">
    <property type="entry name" value="HTH_5"/>
    <property type="match status" value="1"/>
</dbReference>
<dbReference type="GO" id="GO:0003677">
    <property type="term" value="F:DNA binding"/>
    <property type="evidence" value="ECO:0007669"/>
    <property type="project" value="UniProtKB-KW"/>
</dbReference>
<protein>
    <submittedName>
        <fullName evidence="5">ArsR family transcriptional regulator</fullName>
    </submittedName>
</protein>
<evidence type="ECO:0000259" key="4">
    <source>
        <dbReference type="PROSITE" id="PS50987"/>
    </source>
</evidence>
<dbReference type="NCBIfam" id="NF033788">
    <property type="entry name" value="HTH_metalloreg"/>
    <property type="match status" value="1"/>
</dbReference>
<comment type="caution">
    <text evidence="5">The sequence shown here is derived from an EMBL/GenBank/DDBJ whole genome shotgun (WGS) entry which is preliminary data.</text>
</comment>
<dbReference type="PANTHER" id="PTHR33154">
    <property type="entry name" value="TRANSCRIPTIONAL REGULATOR, ARSR FAMILY"/>
    <property type="match status" value="1"/>
</dbReference>
<dbReference type="RefSeq" id="WP_117323342.1">
    <property type="nucleotide sequence ID" value="NZ_QVTD01000010.1"/>
</dbReference>
<dbReference type="CDD" id="cd00090">
    <property type="entry name" value="HTH_ARSR"/>
    <property type="match status" value="1"/>
</dbReference>
<evidence type="ECO:0000313" key="5">
    <source>
        <dbReference type="EMBL" id="RFU62446.1"/>
    </source>
</evidence>
<reference evidence="5 6" key="1">
    <citation type="submission" date="2018-08" db="EMBL/GenBank/DDBJ databases">
        <title>Bacillus chawlae sp. nov., Bacillus glennii sp. nov., and Bacillus saganii sp. nov. Isolated from the Vehicle Assembly Building at Kennedy Space Center where the Viking Spacecraft were Assembled.</title>
        <authorList>
            <person name="Seuylemezian A."/>
            <person name="Vaishampayan P."/>
        </authorList>
    </citation>
    <scope>NUCLEOTIDE SEQUENCE [LARGE SCALE GENOMIC DNA]</scope>
    <source>
        <strain evidence="5 6">V44-8</strain>
    </source>
</reference>
<keyword evidence="3" id="KW-0804">Transcription</keyword>
<dbReference type="Gene3D" id="1.10.10.10">
    <property type="entry name" value="Winged helix-like DNA-binding domain superfamily/Winged helix DNA-binding domain"/>
    <property type="match status" value="1"/>
</dbReference>
<evidence type="ECO:0000256" key="1">
    <source>
        <dbReference type="ARBA" id="ARBA00023015"/>
    </source>
</evidence>
<dbReference type="GO" id="GO:0003700">
    <property type="term" value="F:DNA-binding transcription factor activity"/>
    <property type="evidence" value="ECO:0007669"/>
    <property type="project" value="InterPro"/>
</dbReference>
<dbReference type="InterPro" id="IPR051081">
    <property type="entry name" value="HTH_MetalResp_TranReg"/>
</dbReference>
<feature type="domain" description="HTH arsR-type" evidence="4">
    <location>
        <begin position="1"/>
        <end position="92"/>
    </location>
</feature>
<dbReference type="SUPFAM" id="SSF46785">
    <property type="entry name" value="Winged helix' DNA-binding domain"/>
    <property type="match status" value="1"/>
</dbReference>
<dbReference type="SMART" id="SM00418">
    <property type="entry name" value="HTH_ARSR"/>
    <property type="match status" value="1"/>
</dbReference>